<proteinExistence type="predicted"/>
<feature type="transmembrane region" description="Helical" evidence="1">
    <location>
        <begin position="44"/>
        <end position="67"/>
    </location>
</feature>
<organism evidence="2 3">
    <name type="scientific">Dysosmobacter acutus</name>
    <dbReference type="NCBI Taxonomy" id="2841504"/>
    <lineage>
        <taxon>Bacteria</taxon>
        <taxon>Bacillati</taxon>
        <taxon>Bacillota</taxon>
        <taxon>Clostridia</taxon>
        <taxon>Eubacteriales</taxon>
        <taxon>Oscillospiraceae</taxon>
        <taxon>Dysosmobacter</taxon>
    </lineage>
</organism>
<keyword evidence="3" id="KW-1185">Reference proteome</keyword>
<gene>
    <name evidence="2" type="ORF">KQI82_06200</name>
</gene>
<keyword evidence="1" id="KW-0812">Transmembrane</keyword>
<evidence type="ECO:0000313" key="3">
    <source>
        <dbReference type="Proteomes" id="UP000787672"/>
    </source>
</evidence>
<keyword evidence="1" id="KW-0472">Membrane</keyword>
<name>A0ABS6F8X7_9FIRM</name>
<evidence type="ECO:0000313" key="2">
    <source>
        <dbReference type="EMBL" id="MBU5626510.1"/>
    </source>
</evidence>
<protein>
    <submittedName>
        <fullName evidence="2">Uncharacterized protein</fullName>
    </submittedName>
</protein>
<reference evidence="2 3" key="1">
    <citation type="submission" date="2021-06" db="EMBL/GenBank/DDBJ databases">
        <authorList>
            <person name="Sun Q."/>
            <person name="Li D."/>
        </authorList>
    </citation>
    <scope>NUCLEOTIDE SEQUENCE [LARGE SCALE GENOMIC DNA]</scope>
    <source>
        <strain evidence="2 3">MSJ-2</strain>
    </source>
</reference>
<dbReference type="Proteomes" id="UP000787672">
    <property type="component" value="Unassembled WGS sequence"/>
</dbReference>
<dbReference type="RefSeq" id="WP_216631991.1">
    <property type="nucleotide sequence ID" value="NZ_JAHLQN010000001.1"/>
</dbReference>
<evidence type="ECO:0000256" key="1">
    <source>
        <dbReference type="SAM" id="Phobius"/>
    </source>
</evidence>
<dbReference type="EMBL" id="JAHLQN010000001">
    <property type="protein sequence ID" value="MBU5626510.1"/>
    <property type="molecule type" value="Genomic_DNA"/>
</dbReference>
<accession>A0ABS6F8X7</accession>
<keyword evidence="1" id="KW-1133">Transmembrane helix</keyword>
<comment type="caution">
    <text evidence="2">The sequence shown here is derived from an EMBL/GenBank/DDBJ whole genome shotgun (WGS) entry which is preliminary data.</text>
</comment>
<sequence length="71" mass="8095">MSGQRELEEGIERIRIEASEQERQKQIDRKCAESAANKREQYKLAIFSSLFAGLFGGLFGALFAWLFSSLH</sequence>